<accession>A0ACC3BME8</accession>
<comment type="caution">
    <text evidence="1">The sequence shown here is derived from an EMBL/GenBank/DDBJ whole genome shotgun (WGS) entry which is preliminary data.</text>
</comment>
<dbReference type="EMBL" id="CM020618">
    <property type="protein sequence ID" value="KAK1859140.1"/>
    <property type="molecule type" value="Genomic_DNA"/>
</dbReference>
<keyword evidence="2" id="KW-1185">Reference proteome</keyword>
<evidence type="ECO:0000313" key="1">
    <source>
        <dbReference type="EMBL" id="KAK1859140.1"/>
    </source>
</evidence>
<organism evidence="1 2">
    <name type="scientific">Pyropia yezoensis</name>
    <name type="common">Susabi-nori</name>
    <name type="synonym">Porphyra yezoensis</name>
    <dbReference type="NCBI Taxonomy" id="2788"/>
    <lineage>
        <taxon>Eukaryota</taxon>
        <taxon>Rhodophyta</taxon>
        <taxon>Bangiophyceae</taxon>
        <taxon>Bangiales</taxon>
        <taxon>Bangiaceae</taxon>
        <taxon>Pyropia</taxon>
    </lineage>
</organism>
<proteinExistence type="predicted"/>
<reference evidence="1" key="1">
    <citation type="submission" date="2019-11" db="EMBL/GenBank/DDBJ databases">
        <title>Nori genome reveals adaptations in red seaweeds to the harsh intertidal environment.</title>
        <authorList>
            <person name="Wang D."/>
            <person name="Mao Y."/>
        </authorList>
    </citation>
    <scope>NUCLEOTIDE SEQUENCE</scope>
    <source>
        <tissue evidence="1">Gametophyte</tissue>
    </source>
</reference>
<dbReference type="Proteomes" id="UP000798662">
    <property type="component" value="Chromosome 1"/>
</dbReference>
<sequence>MGAAKAEARALLALSWPIFAAGVAEAGMSTVAALFLGRDPDAALLGGAYVAISVFNVAALSPMAGLSSAVSTLAATAIGAGEAHKVGAYVQLGVAINWVYVGVLCVALVGWPGPLLHLVLGGGQPRVAAVAASYLRVYSVALFPYAVMDPIQRALMAQSVAWPMAVSSAVGVGSNVVLHALLVTAAGGGAVGSAAASALAATLQLGVLAGLVRLVGLGPTVWGGWSPRAAAAAARSYGRLALPGAAVLVAEWWALEVTTFMMARAGNAPALAAHVVAMNVAFLCYMAPVSVGMAVMTRVGNALGGASPAGARRACWVAAGLGTTAGGAAAAVLLGGRAFWPRLYSANGVVVGLLRGVAPAVAAFVAADAVLAIFGRVLRGSGRQRLGAAIYLVGYWGGVLPLASWLASSAAAKEGGSPGGALGGMWTGLAVGKAGLVGVMAAVAVHTDWEDQSRRALRRLGLPPPLSLSVPWAGGEVPGGYGSVNGT</sequence>
<name>A0ACC3BME8_PYRYE</name>
<protein>
    <submittedName>
        <fullName evidence="1">Uncharacterized protein</fullName>
    </submittedName>
</protein>
<evidence type="ECO:0000313" key="2">
    <source>
        <dbReference type="Proteomes" id="UP000798662"/>
    </source>
</evidence>
<gene>
    <name evidence="1" type="ORF">I4F81_001737</name>
</gene>